<evidence type="ECO:0000256" key="1">
    <source>
        <dbReference type="ARBA" id="ARBA00023015"/>
    </source>
</evidence>
<dbReference type="PROSITE" id="PS00041">
    <property type="entry name" value="HTH_ARAC_FAMILY_1"/>
    <property type="match status" value="1"/>
</dbReference>
<dbReference type="InterPro" id="IPR003313">
    <property type="entry name" value="AraC-bd"/>
</dbReference>
<name>A0AAW5VXK1_9ENTR</name>
<dbReference type="InterPro" id="IPR009057">
    <property type="entry name" value="Homeodomain-like_sf"/>
</dbReference>
<dbReference type="PANTHER" id="PTHR46796:SF2">
    <property type="entry name" value="TRANSCRIPTIONAL REGULATORY PROTEIN"/>
    <property type="match status" value="1"/>
</dbReference>
<dbReference type="SUPFAM" id="SSF46689">
    <property type="entry name" value="Homeodomain-like"/>
    <property type="match status" value="2"/>
</dbReference>
<keyword evidence="1" id="KW-0805">Transcription regulation</keyword>
<dbReference type="GO" id="GO:0003700">
    <property type="term" value="F:DNA-binding transcription factor activity"/>
    <property type="evidence" value="ECO:0007669"/>
    <property type="project" value="InterPro"/>
</dbReference>
<evidence type="ECO:0000313" key="6">
    <source>
        <dbReference type="EMBL" id="MCX9000468.1"/>
    </source>
</evidence>
<proteinExistence type="predicted"/>
<feature type="domain" description="HTH araC/xylS-type" evidence="5">
    <location>
        <begin position="163"/>
        <end position="264"/>
    </location>
</feature>
<evidence type="ECO:0000259" key="5">
    <source>
        <dbReference type="PROSITE" id="PS01124"/>
    </source>
</evidence>
<dbReference type="Proteomes" id="UP001207430">
    <property type="component" value="Unassembled WGS sequence"/>
</dbReference>
<dbReference type="PANTHER" id="PTHR46796">
    <property type="entry name" value="HTH-TYPE TRANSCRIPTIONAL ACTIVATOR RHAS-RELATED"/>
    <property type="match status" value="1"/>
</dbReference>
<keyword evidence="3" id="KW-0010">Activator</keyword>
<dbReference type="GO" id="GO:0043565">
    <property type="term" value="F:sequence-specific DNA binding"/>
    <property type="evidence" value="ECO:0007669"/>
    <property type="project" value="InterPro"/>
</dbReference>
<evidence type="ECO:0000313" key="7">
    <source>
        <dbReference type="Proteomes" id="UP001207430"/>
    </source>
</evidence>
<gene>
    <name evidence="6" type="ORF">NLN86_02175</name>
</gene>
<sequence length="273" mass="31317">MTYTRDIPQSFWRDEQLPWLELRSTWQSQQAYKRHHHSQLSIGAILEGETCCLCDGEEYHLQVGDLIVIPPLAPHSCNPVNGQFRSYHMLYLDTQWCLANLPAQNTNQRLCTPAPVIRDAQLFQRYMHLVALMPQRQSAQITDAAQTLLHSLPLQSVTPENLSATSQYLRERLQSSLLTPPSLDELAHECHMRKETLIRTFKQDTGLTPGSYLNIIRIDYARQRLRAGDEIADVGYQSGFADQSHFHRTFVRYTAATPRQYALGRAGTINIRQ</sequence>
<keyword evidence="2" id="KW-0238">DNA-binding</keyword>
<dbReference type="RefSeq" id="WP_267448184.1">
    <property type="nucleotide sequence ID" value="NZ_JANDBG010000002.1"/>
</dbReference>
<dbReference type="InterPro" id="IPR018062">
    <property type="entry name" value="HTH_AraC-typ_CS"/>
</dbReference>
<dbReference type="EMBL" id="JANDBG010000002">
    <property type="protein sequence ID" value="MCX9000468.1"/>
    <property type="molecule type" value="Genomic_DNA"/>
</dbReference>
<organism evidence="6 7">
    <name type="scientific">Citrobacter portucalensis</name>
    <dbReference type="NCBI Taxonomy" id="1639133"/>
    <lineage>
        <taxon>Bacteria</taxon>
        <taxon>Pseudomonadati</taxon>
        <taxon>Pseudomonadota</taxon>
        <taxon>Gammaproteobacteria</taxon>
        <taxon>Enterobacterales</taxon>
        <taxon>Enterobacteriaceae</taxon>
        <taxon>Citrobacter</taxon>
        <taxon>Citrobacter freundii complex</taxon>
    </lineage>
</organism>
<dbReference type="SMART" id="SM00342">
    <property type="entry name" value="HTH_ARAC"/>
    <property type="match status" value="1"/>
</dbReference>
<evidence type="ECO:0000256" key="4">
    <source>
        <dbReference type="ARBA" id="ARBA00023163"/>
    </source>
</evidence>
<accession>A0AAW5VXK1</accession>
<dbReference type="SUPFAM" id="SSF51215">
    <property type="entry name" value="Regulatory protein AraC"/>
    <property type="match status" value="1"/>
</dbReference>
<dbReference type="AlphaFoldDB" id="A0AAW5VXK1"/>
<dbReference type="PROSITE" id="PS01124">
    <property type="entry name" value="HTH_ARAC_FAMILY_2"/>
    <property type="match status" value="1"/>
</dbReference>
<reference evidence="6" key="1">
    <citation type="submission" date="2022-07" db="EMBL/GenBank/DDBJ databases">
        <title>Genome Sequence of Citrobacter portucalensis from Edible Snails.</title>
        <authorList>
            <person name="Okafor A.C."/>
            <person name="Ogbo F.C."/>
            <person name="Ruppitsch W."/>
            <person name="Allerberger F."/>
        </authorList>
    </citation>
    <scope>NUCLEOTIDE SEQUENCE</scope>
    <source>
        <strain evidence="6">Igbk 7</strain>
    </source>
</reference>
<dbReference type="Pfam" id="PF02311">
    <property type="entry name" value="AraC_binding"/>
    <property type="match status" value="1"/>
</dbReference>
<dbReference type="InterPro" id="IPR018060">
    <property type="entry name" value="HTH_AraC"/>
</dbReference>
<evidence type="ECO:0000256" key="3">
    <source>
        <dbReference type="ARBA" id="ARBA00023159"/>
    </source>
</evidence>
<dbReference type="Gene3D" id="2.60.120.10">
    <property type="entry name" value="Jelly Rolls"/>
    <property type="match status" value="1"/>
</dbReference>
<keyword evidence="4" id="KW-0804">Transcription</keyword>
<dbReference type="InterPro" id="IPR050204">
    <property type="entry name" value="AraC_XylS_family_regulators"/>
</dbReference>
<dbReference type="Pfam" id="PF12833">
    <property type="entry name" value="HTH_18"/>
    <property type="match status" value="1"/>
</dbReference>
<comment type="caution">
    <text evidence="6">The sequence shown here is derived from an EMBL/GenBank/DDBJ whole genome shotgun (WGS) entry which is preliminary data.</text>
</comment>
<dbReference type="InterPro" id="IPR037923">
    <property type="entry name" value="HTH-like"/>
</dbReference>
<protein>
    <submittedName>
        <fullName evidence="6">AraC family transcriptional regulator</fullName>
    </submittedName>
</protein>
<evidence type="ECO:0000256" key="2">
    <source>
        <dbReference type="ARBA" id="ARBA00023125"/>
    </source>
</evidence>
<dbReference type="InterPro" id="IPR014710">
    <property type="entry name" value="RmlC-like_jellyroll"/>
</dbReference>
<dbReference type="Gene3D" id="1.10.10.60">
    <property type="entry name" value="Homeodomain-like"/>
    <property type="match status" value="2"/>
</dbReference>